<dbReference type="AlphaFoldDB" id="C2XZX6"/>
<dbReference type="InterPro" id="IPR036390">
    <property type="entry name" value="WH_DNA-bd_sf"/>
</dbReference>
<dbReference type="Pfam" id="PF02082">
    <property type="entry name" value="Rrf2"/>
    <property type="match status" value="1"/>
</dbReference>
<gene>
    <name evidence="1" type="ORF">bcere0026_42610</name>
</gene>
<dbReference type="FunFam" id="1.10.10.10:FF:000138">
    <property type="entry name" value="Rrf2 family transcriptional regulator"/>
    <property type="match status" value="1"/>
</dbReference>
<dbReference type="Gene3D" id="1.10.10.10">
    <property type="entry name" value="Winged helix-like DNA-binding domain superfamily/Winged helix DNA-binding domain"/>
    <property type="match status" value="1"/>
</dbReference>
<dbReference type="PANTHER" id="PTHR33221">
    <property type="entry name" value="WINGED HELIX-TURN-HELIX TRANSCRIPTIONAL REGULATOR, RRF2 FAMILY"/>
    <property type="match status" value="1"/>
</dbReference>
<dbReference type="SUPFAM" id="SSF46785">
    <property type="entry name" value="Winged helix' DNA-binding domain"/>
    <property type="match status" value="1"/>
</dbReference>
<dbReference type="HOGENOM" id="CLU_107144_4_2_9"/>
<comment type="caution">
    <text evidence="1">The sequence shown here is derived from an EMBL/GenBank/DDBJ whole genome shotgun (WGS) entry which is preliminary data.</text>
</comment>
<protein>
    <submittedName>
        <fullName evidence="1">Transcriptional regulator, BadM/Rrf2</fullName>
    </submittedName>
</protein>
<dbReference type="PANTHER" id="PTHR33221:SF15">
    <property type="entry name" value="HTH-TYPE TRANSCRIPTIONAL REGULATOR YWGB-RELATED"/>
    <property type="match status" value="1"/>
</dbReference>
<dbReference type="PROSITE" id="PS51197">
    <property type="entry name" value="HTH_RRF2_2"/>
    <property type="match status" value="1"/>
</dbReference>
<dbReference type="InterPro" id="IPR036388">
    <property type="entry name" value="WH-like_DNA-bd_sf"/>
</dbReference>
<dbReference type="EMBL" id="ACMP01000114">
    <property type="protein sequence ID" value="EEL68848.1"/>
    <property type="molecule type" value="Genomic_DNA"/>
</dbReference>
<sequence>MNKKEGVQMGISSRFTVGVHMLTLLAIDRNSRCTSEWIAGSVNTNPVVIRRITGMLKRAGLVDVQAGKGGTTLARDLDEITLLDVYKAVEVVEEGHLFSFHENPNIECPVGANIQSVLEIILIQSQEAMENVLANVTVQQLVTNLKSKIKE</sequence>
<accession>C2XZX6</accession>
<proteinExistence type="predicted"/>
<reference evidence="1" key="1">
    <citation type="journal article" date="2012" name="Genome Res.">
        <title>Genomic characterization of the Bacillus cereus sensu lato species: Backdrop to the evolution of Bacillus anthracis.</title>
        <authorList>
            <person name="Zwick M.E."/>
            <person name="Joseph S.J."/>
            <person name="Didelot X."/>
            <person name="Chen P.E."/>
            <person name="Bishop-Lilly K.A."/>
            <person name="Stewart A.C."/>
            <person name="Willner K."/>
            <person name="Nolan N."/>
            <person name="Lentz S."/>
            <person name="Thomason M.K."/>
            <person name="Sozhamannan S."/>
            <person name="Mateczun A.J."/>
            <person name="Du L."/>
            <person name="Read T.D."/>
        </authorList>
    </citation>
    <scope>NUCLEOTIDE SEQUENCE [LARGE SCALE GENOMIC DNA]</scope>
    <source>
        <strain evidence="1">AH603</strain>
    </source>
</reference>
<organism evidence="1">
    <name type="scientific">Bacillus mycoides</name>
    <dbReference type="NCBI Taxonomy" id="1405"/>
    <lineage>
        <taxon>Bacteria</taxon>
        <taxon>Bacillati</taxon>
        <taxon>Bacillota</taxon>
        <taxon>Bacilli</taxon>
        <taxon>Bacillales</taxon>
        <taxon>Bacillaceae</taxon>
        <taxon>Bacillus</taxon>
        <taxon>Bacillus cereus group</taxon>
    </lineage>
</organism>
<name>C2XZX6_BACMY</name>
<dbReference type="InterPro" id="IPR000944">
    <property type="entry name" value="Tscrpt_reg_Rrf2"/>
</dbReference>
<evidence type="ECO:0000313" key="1">
    <source>
        <dbReference type="EMBL" id="EEL68848.1"/>
    </source>
</evidence>
<dbReference type="GO" id="GO:0003700">
    <property type="term" value="F:DNA-binding transcription factor activity"/>
    <property type="evidence" value="ECO:0007669"/>
    <property type="project" value="TreeGrafter"/>
</dbReference>
<accession>C2Q1I3</accession>
<dbReference type="Proteomes" id="UP000001753">
    <property type="component" value="Chromosome"/>
</dbReference>
<dbReference type="GO" id="GO:0005829">
    <property type="term" value="C:cytosol"/>
    <property type="evidence" value="ECO:0007669"/>
    <property type="project" value="TreeGrafter"/>
</dbReference>